<sequence>MPSVGGHTCSNGTVASHHENDEAFVVKRGAPSKCGT</sequence>
<dbReference type="EMBL" id="LXQA011282694">
    <property type="protein sequence ID" value="MCI91804.1"/>
    <property type="molecule type" value="Genomic_DNA"/>
</dbReference>
<evidence type="ECO:0000313" key="3">
    <source>
        <dbReference type="Proteomes" id="UP000265520"/>
    </source>
</evidence>
<dbReference type="AlphaFoldDB" id="A0A392VTS5"/>
<accession>A0A392VTS5</accession>
<feature type="compositionally biased region" description="Basic and acidic residues" evidence="1">
    <location>
        <begin position="16"/>
        <end position="25"/>
    </location>
</feature>
<feature type="non-terminal residue" evidence="2">
    <location>
        <position position="36"/>
    </location>
</feature>
<organism evidence="2 3">
    <name type="scientific">Trifolium medium</name>
    <dbReference type="NCBI Taxonomy" id="97028"/>
    <lineage>
        <taxon>Eukaryota</taxon>
        <taxon>Viridiplantae</taxon>
        <taxon>Streptophyta</taxon>
        <taxon>Embryophyta</taxon>
        <taxon>Tracheophyta</taxon>
        <taxon>Spermatophyta</taxon>
        <taxon>Magnoliopsida</taxon>
        <taxon>eudicotyledons</taxon>
        <taxon>Gunneridae</taxon>
        <taxon>Pentapetalae</taxon>
        <taxon>rosids</taxon>
        <taxon>fabids</taxon>
        <taxon>Fabales</taxon>
        <taxon>Fabaceae</taxon>
        <taxon>Papilionoideae</taxon>
        <taxon>50 kb inversion clade</taxon>
        <taxon>NPAAA clade</taxon>
        <taxon>Hologalegina</taxon>
        <taxon>IRL clade</taxon>
        <taxon>Trifolieae</taxon>
        <taxon>Trifolium</taxon>
    </lineage>
</organism>
<name>A0A392VTS5_9FABA</name>
<evidence type="ECO:0000313" key="2">
    <source>
        <dbReference type="EMBL" id="MCI91804.1"/>
    </source>
</evidence>
<proteinExistence type="predicted"/>
<dbReference type="Proteomes" id="UP000265520">
    <property type="component" value="Unassembled WGS sequence"/>
</dbReference>
<comment type="caution">
    <text evidence="2">The sequence shown here is derived from an EMBL/GenBank/DDBJ whole genome shotgun (WGS) entry which is preliminary data.</text>
</comment>
<feature type="region of interest" description="Disordered" evidence="1">
    <location>
        <begin position="1"/>
        <end position="36"/>
    </location>
</feature>
<reference evidence="2 3" key="1">
    <citation type="journal article" date="2018" name="Front. Plant Sci.">
        <title>Red Clover (Trifolium pratense) and Zigzag Clover (T. medium) - A Picture of Genomic Similarities and Differences.</title>
        <authorList>
            <person name="Dluhosova J."/>
            <person name="Istvanek J."/>
            <person name="Nedelnik J."/>
            <person name="Repkova J."/>
        </authorList>
    </citation>
    <scope>NUCLEOTIDE SEQUENCE [LARGE SCALE GENOMIC DNA]</scope>
    <source>
        <strain evidence="3">cv. 10/8</strain>
        <tissue evidence="2">Leaf</tissue>
    </source>
</reference>
<evidence type="ECO:0000256" key="1">
    <source>
        <dbReference type="SAM" id="MobiDB-lite"/>
    </source>
</evidence>
<protein>
    <submittedName>
        <fullName evidence="2">Uncharacterized protein</fullName>
    </submittedName>
</protein>
<keyword evidence="3" id="KW-1185">Reference proteome</keyword>